<feature type="active site" description="Proton acceptor" evidence="12">
    <location>
        <position position="254"/>
    </location>
</feature>
<evidence type="ECO:0000256" key="9">
    <source>
        <dbReference type="ARBA" id="ARBA00022842"/>
    </source>
</evidence>
<comment type="cofactor">
    <cofactor evidence="12">
        <name>Mg(2+)</name>
        <dbReference type="ChEBI" id="CHEBI:18420"/>
    </cofactor>
    <text evidence="12">Requires a divalent cation, most likely magnesium in vivo, as an electrophilic catalyst to aid phosphoryl group transfer. It is the chelate of the metal and the nucleotide that is the actual substrate.</text>
</comment>
<feature type="binding site" evidence="12">
    <location>
        <position position="141"/>
    </location>
    <ligand>
        <name>substrate</name>
    </ligand>
</feature>
<keyword evidence="8 12" id="KW-0067">ATP-binding</keyword>
<comment type="function">
    <text evidence="12">Catalyzes the phosphorylation of ribose at O-5 in a reaction requiring ATP and magnesium. The resulting D-ribose-5-phosphate can then be used either for sythesis of nucleotides, histidine, and tryptophan, or as a component of the pentose phosphate pathway.</text>
</comment>
<protein>
    <recommendedName>
        <fullName evidence="3 12">Ribokinase</fullName>
        <shortName evidence="12">RK</shortName>
        <ecNumber evidence="2 12">2.7.1.15</ecNumber>
    </recommendedName>
</protein>
<dbReference type="Proteomes" id="UP000280696">
    <property type="component" value="Unassembled WGS sequence"/>
</dbReference>
<dbReference type="InterPro" id="IPR011611">
    <property type="entry name" value="PfkB_dom"/>
</dbReference>
<name>A0A3A9B2Z5_9FIRM</name>
<dbReference type="HAMAP" id="MF_01987">
    <property type="entry name" value="Ribokinase"/>
    <property type="match status" value="1"/>
</dbReference>
<gene>
    <name evidence="12 14" type="primary">rbsK</name>
    <name evidence="14" type="ORF">D7V94_00590</name>
</gene>
<dbReference type="PROSITE" id="PS00584">
    <property type="entry name" value="PFKB_KINASES_2"/>
    <property type="match status" value="1"/>
</dbReference>
<dbReference type="GO" id="GO:0019303">
    <property type="term" value="P:D-ribose catabolic process"/>
    <property type="evidence" value="ECO:0007669"/>
    <property type="project" value="UniProtKB-UniRule"/>
</dbReference>
<evidence type="ECO:0000256" key="8">
    <source>
        <dbReference type="ARBA" id="ARBA00022840"/>
    </source>
</evidence>
<dbReference type="PROSITE" id="PS00583">
    <property type="entry name" value="PFKB_KINASES_1"/>
    <property type="match status" value="1"/>
</dbReference>
<comment type="activity regulation">
    <text evidence="12">Activated by a monovalent cation that binds near, but not in, the active site. The most likely occupant of the site in vivo is potassium. Ion binding induces a conformational change that may alter substrate affinity.</text>
</comment>
<feature type="binding site" evidence="12">
    <location>
        <position position="284"/>
    </location>
    <ligand>
        <name>K(+)</name>
        <dbReference type="ChEBI" id="CHEBI:29103"/>
    </ligand>
</feature>
<evidence type="ECO:0000256" key="4">
    <source>
        <dbReference type="ARBA" id="ARBA00022679"/>
    </source>
</evidence>
<evidence type="ECO:0000256" key="11">
    <source>
        <dbReference type="ARBA" id="ARBA00023277"/>
    </source>
</evidence>
<accession>A0A3A9B2Z5</accession>
<feature type="binding site" evidence="12">
    <location>
        <begin position="253"/>
        <end position="254"/>
    </location>
    <ligand>
        <name>ATP</name>
        <dbReference type="ChEBI" id="CHEBI:30616"/>
    </ligand>
</feature>
<evidence type="ECO:0000256" key="12">
    <source>
        <dbReference type="HAMAP-Rule" id="MF_01987"/>
    </source>
</evidence>
<comment type="similarity">
    <text evidence="12">Belongs to the carbohydrate kinase PfkB family. Ribokinase subfamily.</text>
</comment>
<comment type="catalytic activity">
    <reaction evidence="12">
        <text>D-ribose + ATP = D-ribose 5-phosphate + ADP + H(+)</text>
        <dbReference type="Rhea" id="RHEA:13697"/>
        <dbReference type="ChEBI" id="CHEBI:15378"/>
        <dbReference type="ChEBI" id="CHEBI:30616"/>
        <dbReference type="ChEBI" id="CHEBI:47013"/>
        <dbReference type="ChEBI" id="CHEBI:78346"/>
        <dbReference type="ChEBI" id="CHEBI:456216"/>
        <dbReference type="EC" id="2.7.1.15"/>
    </reaction>
</comment>
<dbReference type="SUPFAM" id="SSF53613">
    <property type="entry name" value="Ribokinase-like"/>
    <property type="match status" value="1"/>
</dbReference>
<comment type="pathway">
    <text evidence="12">Carbohydrate metabolism; D-ribose degradation; D-ribose 5-phosphate from beta-D-ribopyranose: step 2/2.</text>
</comment>
<keyword evidence="15" id="KW-1185">Reference proteome</keyword>
<feature type="binding site" evidence="12">
    <location>
        <position position="287"/>
    </location>
    <ligand>
        <name>K(+)</name>
        <dbReference type="ChEBI" id="CHEBI:29103"/>
    </ligand>
</feature>
<dbReference type="GO" id="GO:0005829">
    <property type="term" value="C:cytosol"/>
    <property type="evidence" value="ECO:0007669"/>
    <property type="project" value="TreeGrafter"/>
</dbReference>
<evidence type="ECO:0000256" key="10">
    <source>
        <dbReference type="ARBA" id="ARBA00022958"/>
    </source>
</evidence>
<proteinExistence type="inferred from homology"/>
<comment type="subunit">
    <text evidence="12">Homodimer.</text>
</comment>
<dbReference type="CDD" id="cd01174">
    <property type="entry name" value="ribokinase"/>
    <property type="match status" value="1"/>
</dbReference>
<feature type="binding site" evidence="12">
    <location>
        <begin position="222"/>
        <end position="227"/>
    </location>
    <ligand>
        <name>ATP</name>
        <dbReference type="ChEBI" id="CHEBI:30616"/>
    </ligand>
</feature>
<dbReference type="GO" id="GO:0005524">
    <property type="term" value="F:ATP binding"/>
    <property type="evidence" value="ECO:0007669"/>
    <property type="project" value="UniProtKB-UniRule"/>
</dbReference>
<feature type="binding site" evidence="12">
    <location>
        <position position="289"/>
    </location>
    <ligand>
        <name>K(+)</name>
        <dbReference type="ChEBI" id="CHEBI:29103"/>
    </ligand>
</feature>
<dbReference type="GO" id="GO:0046872">
    <property type="term" value="F:metal ion binding"/>
    <property type="evidence" value="ECO:0007669"/>
    <property type="project" value="UniProtKB-KW"/>
</dbReference>
<keyword evidence="6 12" id="KW-0547">Nucleotide-binding</keyword>
<dbReference type="Pfam" id="PF00294">
    <property type="entry name" value="PfkB"/>
    <property type="match status" value="1"/>
</dbReference>
<comment type="similarity">
    <text evidence="1">Belongs to the carbohydrate kinase pfkB family.</text>
</comment>
<dbReference type="EC" id="2.7.1.15" evidence="2 12"/>
<keyword evidence="9 12" id="KW-0460">Magnesium</keyword>
<feature type="binding site" evidence="12">
    <location>
        <position position="186"/>
    </location>
    <ligand>
        <name>ATP</name>
        <dbReference type="ChEBI" id="CHEBI:30616"/>
    </ligand>
</feature>
<feature type="binding site" evidence="12">
    <location>
        <position position="254"/>
    </location>
    <ligand>
        <name>substrate</name>
    </ligand>
</feature>
<dbReference type="NCBIfam" id="TIGR02152">
    <property type="entry name" value="D_ribokin_bact"/>
    <property type="match status" value="1"/>
</dbReference>
<feature type="binding site" evidence="12">
    <location>
        <position position="293"/>
    </location>
    <ligand>
        <name>K(+)</name>
        <dbReference type="ChEBI" id="CHEBI:29103"/>
    </ligand>
</feature>
<dbReference type="OrthoDB" id="9775849at2"/>
<evidence type="ECO:0000256" key="6">
    <source>
        <dbReference type="ARBA" id="ARBA00022741"/>
    </source>
</evidence>
<feature type="binding site" evidence="12">
    <location>
        <begin position="40"/>
        <end position="44"/>
    </location>
    <ligand>
        <name>substrate</name>
    </ligand>
</feature>
<keyword evidence="10 12" id="KW-0630">Potassium</keyword>
<keyword evidence="7 12" id="KW-0418">Kinase</keyword>
<keyword evidence="12" id="KW-0963">Cytoplasm</keyword>
<dbReference type="PANTHER" id="PTHR10584:SF166">
    <property type="entry name" value="RIBOKINASE"/>
    <property type="match status" value="1"/>
</dbReference>
<dbReference type="InterPro" id="IPR011877">
    <property type="entry name" value="Ribokinase"/>
</dbReference>
<evidence type="ECO:0000256" key="1">
    <source>
        <dbReference type="ARBA" id="ARBA00005380"/>
    </source>
</evidence>
<dbReference type="RefSeq" id="WP_120465801.1">
    <property type="nucleotide sequence ID" value="NZ_CATJBT010000227.1"/>
</dbReference>
<feature type="domain" description="Carbohydrate kinase PfkB" evidence="13">
    <location>
        <begin position="3"/>
        <end position="296"/>
    </location>
</feature>
<keyword evidence="5 12" id="KW-0479">Metal-binding</keyword>
<evidence type="ECO:0000256" key="7">
    <source>
        <dbReference type="ARBA" id="ARBA00022777"/>
    </source>
</evidence>
<evidence type="ECO:0000256" key="2">
    <source>
        <dbReference type="ARBA" id="ARBA00012035"/>
    </source>
</evidence>
<comment type="caution">
    <text evidence="12">Lacks conserved residue(s) required for the propagation of feature annotation.</text>
</comment>
<dbReference type="AlphaFoldDB" id="A0A3A9B2Z5"/>
<dbReference type="EMBL" id="RAYQ01000001">
    <property type="protein sequence ID" value="RKI94113.1"/>
    <property type="molecule type" value="Genomic_DNA"/>
</dbReference>
<feature type="binding site" evidence="12">
    <location>
        <position position="278"/>
    </location>
    <ligand>
        <name>ATP</name>
        <dbReference type="ChEBI" id="CHEBI:30616"/>
    </ligand>
</feature>
<dbReference type="PANTHER" id="PTHR10584">
    <property type="entry name" value="SUGAR KINASE"/>
    <property type="match status" value="1"/>
</dbReference>
<feature type="binding site" evidence="12">
    <location>
        <position position="248"/>
    </location>
    <ligand>
        <name>K(+)</name>
        <dbReference type="ChEBI" id="CHEBI:29103"/>
    </ligand>
</feature>
<feature type="binding site" evidence="12">
    <location>
        <position position="250"/>
    </location>
    <ligand>
        <name>K(+)</name>
        <dbReference type="ChEBI" id="CHEBI:29103"/>
    </ligand>
</feature>
<dbReference type="UniPathway" id="UPA00916">
    <property type="reaction ID" value="UER00889"/>
</dbReference>
<dbReference type="PRINTS" id="PR00990">
    <property type="entry name" value="RIBOKINASE"/>
</dbReference>
<keyword evidence="11 12" id="KW-0119">Carbohydrate metabolism</keyword>
<dbReference type="InterPro" id="IPR029056">
    <property type="entry name" value="Ribokinase-like"/>
</dbReference>
<organism evidence="14 15">
    <name type="scientific">Parablautia intestinalis</name>
    <dbReference type="NCBI Taxonomy" id="2320100"/>
    <lineage>
        <taxon>Bacteria</taxon>
        <taxon>Bacillati</taxon>
        <taxon>Bacillota</taxon>
        <taxon>Clostridia</taxon>
        <taxon>Lachnospirales</taxon>
        <taxon>Lachnospiraceae</taxon>
        <taxon>Parablautia</taxon>
    </lineage>
</organism>
<reference evidence="14 15" key="1">
    <citation type="submission" date="2018-09" db="EMBL/GenBank/DDBJ databases">
        <title>Murine metabolic-syndrome-specific gut microbial biobank.</title>
        <authorList>
            <person name="Liu C."/>
        </authorList>
    </citation>
    <scope>NUCLEOTIDE SEQUENCE [LARGE SCALE GENOMIC DNA]</scope>
    <source>
        <strain evidence="14 15">0.1xD8-82</strain>
    </source>
</reference>
<dbReference type="InterPro" id="IPR002173">
    <property type="entry name" value="Carboh/pur_kinase_PfkB_CS"/>
</dbReference>
<dbReference type="Gene3D" id="3.40.1190.20">
    <property type="match status" value="1"/>
</dbReference>
<evidence type="ECO:0000313" key="15">
    <source>
        <dbReference type="Proteomes" id="UP000280696"/>
    </source>
</evidence>
<feature type="binding site" evidence="12">
    <location>
        <begin position="12"/>
        <end position="14"/>
    </location>
    <ligand>
        <name>substrate</name>
    </ligand>
</feature>
<dbReference type="GO" id="GO:0004747">
    <property type="term" value="F:ribokinase activity"/>
    <property type="evidence" value="ECO:0007669"/>
    <property type="project" value="UniProtKB-UniRule"/>
</dbReference>
<evidence type="ECO:0000256" key="3">
    <source>
        <dbReference type="ARBA" id="ARBA00016943"/>
    </source>
</evidence>
<evidence type="ECO:0000259" key="13">
    <source>
        <dbReference type="Pfam" id="PF00294"/>
    </source>
</evidence>
<comment type="subcellular location">
    <subcellularLocation>
        <location evidence="12">Cytoplasm</location>
    </subcellularLocation>
</comment>
<evidence type="ECO:0000256" key="5">
    <source>
        <dbReference type="ARBA" id="ARBA00022723"/>
    </source>
</evidence>
<sequence>MEKRILIIGSLNMDMVVEMENMPLIGETILGKNLSYIPGGKGANQTCAVGKTGGDVVMLGCVGDDGMGETLVKNLTESGADTSYIVKVKGEPTGMAFIYVNEEGDNSIVVVSGANFCCDVAYLKKNDFLFKEAGYVMLQMEIPYESVFYAIKRAKELGKTVILNPAPAPDTLPEDIWDKLDYITPNETELVKLGKSIGSCTLDVEKNAGKLLEKGVKNVLVTLGEKGALLINKKGSILYPARKVEAVDTTAAGDCFNGAFVTALSQGKEEGEAIFFANTASSIAVTRKGAQSSIPSKEEVACLVEQAIIS</sequence>
<dbReference type="InterPro" id="IPR002139">
    <property type="entry name" value="Ribo/fructo_kinase"/>
</dbReference>
<comment type="caution">
    <text evidence="14">The sequence shown here is derived from an EMBL/GenBank/DDBJ whole genome shotgun (WGS) entry which is preliminary data.</text>
</comment>
<evidence type="ECO:0000313" key="14">
    <source>
        <dbReference type="EMBL" id="RKI94113.1"/>
    </source>
</evidence>
<keyword evidence="4 12" id="KW-0808">Transferase</keyword>